<dbReference type="SUPFAM" id="SSF52499">
    <property type="entry name" value="Isochorismatase-like hydrolases"/>
    <property type="match status" value="1"/>
</dbReference>
<accession>A0ABP3M4J2</accession>
<dbReference type="InterPro" id="IPR000868">
    <property type="entry name" value="Isochorismatase-like_dom"/>
</dbReference>
<comment type="caution">
    <text evidence="2">The sequence shown here is derived from an EMBL/GenBank/DDBJ whole genome shotgun (WGS) entry which is preliminary data.</text>
</comment>
<gene>
    <name evidence="2" type="ORF">GCM10008937_18620</name>
</gene>
<dbReference type="Proteomes" id="UP001500191">
    <property type="component" value="Unassembled WGS sequence"/>
</dbReference>
<reference evidence="3" key="1">
    <citation type="journal article" date="2019" name="Int. J. Syst. Evol. Microbiol.">
        <title>The Global Catalogue of Microorganisms (GCM) 10K type strain sequencing project: providing services to taxonomists for standard genome sequencing and annotation.</title>
        <authorList>
            <consortium name="The Broad Institute Genomics Platform"/>
            <consortium name="The Broad Institute Genome Sequencing Center for Infectious Disease"/>
            <person name="Wu L."/>
            <person name="Ma J."/>
        </authorList>
    </citation>
    <scope>NUCLEOTIDE SEQUENCE [LARGE SCALE GENOMIC DNA]</scope>
    <source>
        <strain evidence="3">JCM 14368</strain>
    </source>
</reference>
<evidence type="ECO:0000259" key="1">
    <source>
        <dbReference type="Pfam" id="PF00857"/>
    </source>
</evidence>
<dbReference type="EMBL" id="BAAADB010000014">
    <property type="protein sequence ID" value="GAA0511017.1"/>
    <property type="molecule type" value="Genomic_DNA"/>
</dbReference>
<evidence type="ECO:0000313" key="3">
    <source>
        <dbReference type="Proteomes" id="UP001500191"/>
    </source>
</evidence>
<feature type="domain" description="Isochorismatase-like" evidence="1">
    <location>
        <begin position="19"/>
        <end position="118"/>
    </location>
</feature>
<evidence type="ECO:0000313" key="2">
    <source>
        <dbReference type="EMBL" id="GAA0511017.1"/>
    </source>
</evidence>
<proteinExistence type="predicted"/>
<protein>
    <submittedName>
        <fullName evidence="2">Isochorismatase family protein</fullName>
    </submittedName>
</protein>
<dbReference type="InterPro" id="IPR036380">
    <property type="entry name" value="Isochorismatase-like_sf"/>
</dbReference>
<dbReference type="Gene3D" id="3.40.50.850">
    <property type="entry name" value="Isochorismatase-like"/>
    <property type="match status" value="1"/>
</dbReference>
<dbReference type="Pfam" id="PF00857">
    <property type="entry name" value="Isochorismatase"/>
    <property type="match status" value="1"/>
</dbReference>
<name>A0ABP3M4J2_9DEIO</name>
<sequence>MGRDRCLILGGMILTPNALLLLNAQRHDLEDRRDERALARDWAHHVDEARAAGWLVAFVQWDAPRGADWQTFSKAWTLHPDFRAEQGDVLVRAARPDAFEGSELAAQLHGRAVQTLHLLALPGTPELTATLASAHTEGFRVAELEVPA</sequence>
<keyword evidence="3" id="KW-1185">Reference proteome</keyword>
<organism evidence="2 3">
    <name type="scientific">Deinococcus depolymerans</name>
    <dbReference type="NCBI Taxonomy" id="392408"/>
    <lineage>
        <taxon>Bacteria</taxon>
        <taxon>Thermotogati</taxon>
        <taxon>Deinococcota</taxon>
        <taxon>Deinococci</taxon>
        <taxon>Deinococcales</taxon>
        <taxon>Deinococcaceae</taxon>
        <taxon>Deinococcus</taxon>
    </lineage>
</organism>